<organism evidence="3 4">
    <name type="scientific">Salix dunnii</name>
    <dbReference type="NCBI Taxonomy" id="1413687"/>
    <lineage>
        <taxon>Eukaryota</taxon>
        <taxon>Viridiplantae</taxon>
        <taxon>Streptophyta</taxon>
        <taxon>Embryophyta</taxon>
        <taxon>Tracheophyta</taxon>
        <taxon>Spermatophyta</taxon>
        <taxon>Magnoliopsida</taxon>
        <taxon>eudicotyledons</taxon>
        <taxon>Gunneridae</taxon>
        <taxon>Pentapetalae</taxon>
        <taxon>rosids</taxon>
        <taxon>fabids</taxon>
        <taxon>Malpighiales</taxon>
        <taxon>Salicaceae</taxon>
        <taxon>Saliceae</taxon>
        <taxon>Salix</taxon>
    </lineage>
</organism>
<proteinExistence type="inferred from homology"/>
<comment type="caution">
    <text evidence="3">The sequence shown here is derived from an EMBL/GenBank/DDBJ whole genome shotgun (WGS) entry which is preliminary data.</text>
</comment>
<dbReference type="PANTHER" id="PTHR31175:SF49">
    <property type="entry name" value="SAUR FAMILY PROTEIN"/>
    <property type="match status" value="1"/>
</dbReference>
<feature type="region of interest" description="Disordered" evidence="2">
    <location>
        <begin position="1"/>
        <end position="40"/>
    </location>
</feature>
<dbReference type="GO" id="GO:0009733">
    <property type="term" value="P:response to auxin"/>
    <property type="evidence" value="ECO:0007669"/>
    <property type="project" value="InterPro"/>
</dbReference>
<gene>
    <name evidence="3" type="ORF">SADUNF_Sadunf17G0040500</name>
</gene>
<dbReference type="InterPro" id="IPR003676">
    <property type="entry name" value="SAUR_fam"/>
</dbReference>
<evidence type="ECO:0008006" key="5">
    <source>
        <dbReference type="Google" id="ProtNLM"/>
    </source>
</evidence>
<keyword evidence="4" id="KW-1185">Reference proteome</keyword>
<comment type="similarity">
    <text evidence="1">Belongs to the ARG7 family.</text>
</comment>
<protein>
    <recommendedName>
        <fullName evidence="5">SAUR-like auxin-responsive protein family</fullName>
    </recommendedName>
</protein>
<evidence type="ECO:0000313" key="3">
    <source>
        <dbReference type="EMBL" id="KAF9663348.1"/>
    </source>
</evidence>
<reference evidence="3 4" key="1">
    <citation type="submission" date="2020-10" db="EMBL/GenBank/DDBJ databases">
        <title>Plant Genome Project.</title>
        <authorList>
            <person name="Zhang R.-G."/>
        </authorList>
    </citation>
    <scope>NUCLEOTIDE SEQUENCE [LARGE SCALE GENOMIC DNA]</scope>
    <source>
        <strain evidence="3">FAFU-HL-1</strain>
        <tissue evidence="3">Leaf</tissue>
    </source>
</reference>
<dbReference type="Pfam" id="PF02519">
    <property type="entry name" value="Auxin_inducible"/>
    <property type="match status" value="1"/>
</dbReference>
<dbReference type="PANTHER" id="PTHR31175">
    <property type="entry name" value="AUXIN-RESPONSIVE FAMILY PROTEIN"/>
    <property type="match status" value="1"/>
</dbReference>
<evidence type="ECO:0000313" key="4">
    <source>
        <dbReference type="Proteomes" id="UP000657918"/>
    </source>
</evidence>
<evidence type="ECO:0000256" key="1">
    <source>
        <dbReference type="ARBA" id="ARBA00006974"/>
    </source>
</evidence>
<dbReference type="AlphaFoldDB" id="A0A835J6C5"/>
<evidence type="ECO:0000256" key="2">
    <source>
        <dbReference type="SAM" id="MobiDB-lite"/>
    </source>
</evidence>
<sequence>MERTVPRRDRDDYFQAAREFDRSKARDPGQPSGETKSEGSRETNLVIAGLELAKISSFYFSLKHIFPSNNMISAKKLIKLAKKWQKLAALRRKRIALPQMETSSCSTSEMADKGHFVFYSTDQKRFLLPLNYLNNEIVRELLKLAEEEFGLPGNGPLTLPCDAELIEYVIGLIKQGITRDLEKALLVSIASSRCSLLSDLHHQVTDHQLPICSS</sequence>
<dbReference type="EMBL" id="JADGMS010000017">
    <property type="protein sequence ID" value="KAF9663348.1"/>
    <property type="molecule type" value="Genomic_DNA"/>
</dbReference>
<name>A0A835J6C5_9ROSI</name>
<feature type="compositionally biased region" description="Basic and acidic residues" evidence="2">
    <location>
        <begin position="1"/>
        <end position="27"/>
    </location>
</feature>
<accession>A0A835J6C5</accession>
<dbReference type="Proteomes" id="UP000657918">
    <property type="component" value="Unassembled WGS sequence"/>
</dbReference>
<dbReference type="OrthoDB" id="843545at2759"/>